<proteinExistence type="predicted"/>
<feature type="region of interest" description="Disordered" evidence="1">
    <location>
        <begin position="1"/>
        <end position="57"/>
    </location>
</feature>
<feature type="compositionally biased region" description="Polar residues" evidence="1">
    <location>
        <begin position="40"/>
        <end position="57"/>
    </location>
</feature>
<organism evidence="2 3">
    <name type="scientific">Effusibacillus consociatus</name>
    <dbReference type="NCBI Taxonomy" id="1117041"/>
    <lineage>
        <taxon>Bacteria</taxon>
        <taxon>Bacillati</taxon>
        <taxon>Bacillota</taxon>
        <taxon>Bacilli</taxon>
        <taxon>Bacillales</taxon>
        <taxon>Alicyclobacillaceae</taxon>
        <taxon>Effusibacillus</taxon>
    </lineage>
</organism>
<evidence type="ECO:0000313" key="3">
    <source>
        <dbReference type="Proteomes" id="UP001596002"/>
    </source>
</evidence>
<evidence type="ECO:0000313" key="2">
    <source>
        <dbReference type="EMBL" id="MFC4767790.1"/>
    </source>
</evidence>
<dbReference type="EMBL" id="JBHSHC010000088">
    <property type="protein sequence ID" value="MFC4767790.1"/>
    <property type="molecule type" value="Genomic_DNA"/>
</dbReference>
<comment type="caution">
    <text evidence="2">The sequence shown here is derived from an EMBL/GenBank/DDBJ whole genome shotgun (WGS) entry which is preliminary data.</text>
</comment>
<feature type="compositionally biased region" description="Basic and acidic residues" evidence="1">
    <location>
        <begin position="18"/>
        <end position="39"/>
    </location>
</feature>
<dbReference type="Proteomes" id="UP001596002">
    <property type="component" value="Unassembled WGS sequence"/>
</dbReference>
<keyword evidence="3" id="KW-1185">Reference proteome</keyword>
<evidence type="ECO:0000256" key="1">
    <source>
        <dbReference type="SAM" id="MobiDB-lite"/>
    </source>
</evidence>
<reference evidence="3" key="1">
    <citation type="journal article" date="2019" name="Int. J. Syst. Evol. Microbiol.">
        <title>The Global Catalogue of Microorganisms (GCM) 10K type strain sequencing project: providing services to taxonomists for standard genome sequencing and annotation.</title>
        <authorList>
            <consortium name="The Broad Institute Genomics Platform"/>
            <consortium name="The Broad Institute Genome Sequencing Center for Infectious Disease"/>
            <person name="Wu L."/>
            <person name="Ma J."/>
        </authorList>
    </citation>
    <scope>NUCLEOTIDE SEQUENCE [LARGE SCALE GENOMIC DNA]</scope>
    <source>
        <strain evidence="3">WYCCWR 12678</strain>
    </source>
</reference>
<dbReference type="RefSeq" id="WP_380025714.1">
    <property type="nucleotide sequence ID" value="NZ_JBHSHC010000088.1"/>
</dbReference>
<protein>
    <submittedName>
        <fullName evidence="2">Uncharacterized protein</fullName>
    </submittedName>
</protein>
<name>A0ABV9Q0G0_9BACL</name>
<gene>
    <name evidence="2" type="ORF">ACFO8Q_10510</name>
</gene>
<accession>A0ABV9Q0G0</accession>
<sequence length="57" mass="6532">MKRKKGFSAPTPVLFHEAIFDPNKKEKANQERDVSRKNPEQSGAARSNTGKQSFKWQ</sequence>